<protein>
    <submittedName>
        <fullName evidence="1">Uncharacterized protein</fullName>
    </submittedName>
</protein>
<accession>A0A3P3XRR6</accession>
<reference evidence="1" key="1">
    <citation type="submission" date="2017-02" db="EMBL/GenBank/DDBJ databases">
        <authorList>
            <person name="Regsiter A."/>
            <person name="William W."/>
        </authorList>
    </citation>
    <scope>NUCLEOTIDE SEQUENCE</scope>
    <source>
        <strain evidence="1">BdmA 4</strain>
    </source>
</reference>
<sequence>MRLSHNAVNPILRERGLKPHLVKSFLVSTDPDVRDKLKDVVSRISILRTTR</sequence>
<gene>
    <name evidence="1" type="ORF">SPIRO4BDMA_50517</name>
</gene>
<dbReference type="AlphaFoldDB" id="A0A3P3XRR6"/>
<proteinExistence type="predicted"/>
<evidence type="ECO:0000313" key="1">
    <source>
        <dbReference type="EMBL" id="SLM19002.1"/>
    </source>
</evidence>
<name>A0A3P3XRR6_9SPIR</name>
<dbReference type="EMBL" id="FWDO01000005">
    <property type="protein sequence ID" value="SLM19002.1"/>
    <property type="molecule type" value="Genomic_DNA"/>
</dbReference>
<organism evidence="1">
    <name type="scientific">uncultured spirochete</name>
    <dbReference type="NCBI Taxonomy" id="156406"/>
    <lineage>
        <taxon>Bacteria</taxon>
        <taxon>Pseudomonadati</taxon>
        <taxon>Spirochaetota</taxon>
        <taxon>Spirochaetia</taxon>
        <taxon>Spirochaetales</taxon>
        <taxon>environmental samples</taxon>
    </lineage>
</organism>